<dbReference type="Proteomes" id="UP001295423">
    <property type="component" value="Unassembled WGS sequence"/>
</dbReference>
<organism evidence="2 3">
    <name type="scientific">Cylindrotheca closterium</name>
    <dbReference type="NCBI Taxonomy" id="2856"/>
    <lineage>
        <taxon>Eukaryota</taxon>
        <taxon>Sar</taxon>
        <taxon>Stramenopiles</taxon>
        <taxon>Ochrophyta</taxon>
        <taxon>Bacillariophyta</taxon>
        <taxon>Bacillariophyceae</taxon>
        <taxon>Bacillariophycidae</taxon>
        <taxon>Bacillariales</taxon>
        <taxon>Bacillariaceae</taxon>
        <taxon>Cylindrotheca</taxon>
    </lineage>
</organism>
<feature type="region of interest" description="Disordered" evidence="1">
    <location>
        <begin position="1"/>
        <end position="118"/>
    </location>
</feature>
<comment type="caution">
    <text evidence="2">The sequence shown here is derived from an EMBL/GenBank/DDBJ whole genome shotgun (WGS) entry which is preliminary data.</text>
</comment>
<proteinExistence type="predicted"/>
<feature type="compositionally biased region" description="Polar residues" evidence="1">
    <location>
        <begin position="1"/>
        <end position="36"/>
    </location>
</feature>
<name>A0AAD2FJV3_9STRA</name>
<dbReference type="EMBL" id="CAKOGP040001446">
    <property type="protein sequence ID" value="CAJ1945537.1"/>
    <property type="molecule type" value="Genomic_DNA"/>
</dbReference>
<gene>
    <name evidence="2" type="ORF">CYCCA115_LOCUS9681</name>
</gene>
<evidence type="ECO:0000313" key="3">
    <source>
        <dbReference type="Proteomes" id="UP001295423"/>
    </source>
</evidence>
<reference evidence="2" key="1">
    <citation type="submission" date="2023-08" db="EMBL/GenBank/DDBJ databases">
        <authorList>
            <person name="Audoor S."/>
            <person name="Bilcke G."/>
        </authorList>
    </citation>
    <scope>NUCLEOTIDE SEQUENCE</scope>
</reference>
<feature type="compositionally biased region" description="Basic and acidic residues" evidence="1">
    <location>
        <begin position="47"/>
        <end position="62"/>
    </location>
</feature>
<keyword evidence="3" id="KW-1185">Reference proteome</keyword>
<evidence type="ECO:0000256" key="1">
    <source>
        <dbReference type="SAM" id="MobiDB-lite"/>
    </source>
</evidence>
<evidence type="ECO:0000313" key="2">
    <source>
        <dbReference type="EMBL" id="CAJ1945537.1"/>
    </source>
</evidence>
<dbReference type="AlphaFoldDB" id="A0AAD2FJV3"/>
<sequence length="213" mass="23810">MPTFSLSAIDLSQPTRLPPTQNNMKDSNKRSASVTPNLLALVTSKENTIRSEESIKPNDGVKPRGLAIRDPVTSTKESCRPDSREDDDPQSSQKAVSLPKVHERENEETLPTEETSQIRSEMGRLQTKFSQMQAQFSKNQAQLGVLKQNVGCLMGFQTPQGYRTVAMNEIFASLREVAPEGSHYSVDFELDKIRQSIVDSPQHRQEKGFSFPS</sequence>
<protein>
    <submittedName>
        <fullName evidence="2">Uncharacterized protein</fullName>
    </submittedName>
</protein>
<accession>A0AAD2FJV3</accession>